<accession>A0A8T0UZ79</accession>
<comment type="caution">
    <text evidence="1">The sequence shown here is derived from an EMBL/GenBank/DDBJ whole genome shotgun (WGS) entry which is preliminary data.</text>
</comment>
<evidence type="ECO:0000313" key="1">
    <source>
        <dbReference type="EMBL" id="KAG2629542.1"/>
    </source>
</evidence>
<keyword evidence="2" id="KW-1185">Reference proteome</keyword>
<proteinExistence type="predicted"/>
<dbReference type="Proteomes" id="UP000823388">
    <property type="component" value="Chromosome 3K"/>
</dbReference>
<evidence type="ECO:0000313" key="2">
    <source>
        <dbReference type="Proteomes" id="UP000823388"/>
    </source>
</evidence>
<gene>
    <name evidence="1" type="ORF">PVAP13_3KG438021</name>
</gene>
<sequence length="123" mass="12923">MAGLLVREPASSLLPVPDGLHSLPSSWKWEPLISMAIQVPAGIYRLKLHIAGIRGQVNIESLTLIEVLLRRGASSAGGSAGPWPLASIDDGCRVRDSGQARVRDANISWAVGFGHGPVAQGPV</sequence>
<organism evidence="1 2">
    <name type="scientific">Panicum virgatum</name>
    <name type="common">Blackwell switchgrass</name>
    <dbReference type="NCBI Taxonomy" id="38727"/>
    <lineage>
        <taxon>Eukaryota</taxon>
        <taxon>Viridiplantae</taxon>
        <taxon>Streptophyta</taxon>
        <taxon>Embryophyta</taxon>
        <taxon>Tracheophyta</taxon>
        <taxon>Spermatophyta</taxon>
        <taxon>Magnoliopsida</taxon>
        <taxon>Liliopsida</taxon>
        <taxon>Poales</taxon>
        <taxon>Poaceae</taxon>
        <taxon>PACMAD clade</taxon>
        <taxon>Panicoideae</taxon>
        <taxon>Panicodae</taxon>
        <taxon>Paniceae</taxon>
        <taxon>Panicinae</taxon>
        <taxon>Panicum</taxon>
        <taxon>Panicum sect. Hiantes</taxon>
    </lineage>
</organism>
<reference evidence="1" key="1">
    <citation type="submission" date="2020-05" db="EMBL/GenBank/DDBJ databases">
        <title>WGS assembly of Panicum virgatum.</title>
        <authorList>
            <person name="Lovell J.T."/>
            <person name="Jenkins J."/>
            <person name="Shu S."/>
            <person name="Juenger T.E."/>
            <person name="Schmutz J."/>
        </authorList>
    </citation>
    <scope>NUCLEOTIDE SEQUENCE</scope>
    <source>
        <strain evidence="1">AP13</strain>
    </source>
</reference>
<dbReference type="EMBL" id="CM029041">
    <property type="protein sequence ID" value="KAG2629542.1"/>
    <property type="molecule type" value="Genomic_DNA"/>
</dbReference>
<name>A0A8T0UZ79_PANVG</name>
<protein>
    <submittedName>
        <fullName evidence="1">Uncharacterized protein</fullName>
    </submittedName>
</protein>
<dbReference type="AlphaFoldDB" id="A0A8T0UZ79"/>